<dbReference type="Pfam" id="PF05699">
    <property type="entry name" value="Dimer_Tnp_hAT"/>
    <property type="match status" value="1"/>
</dbReference>
<keyword evidence="4" id="KW-1185">Reference proteome</keyword>
<dbReference type="InterPro" id="IPR008906">
    <property type="entry name" value="HATC_C_dom"/>
</dbReference>
<dbReference type="AlphaFoldDB" id="A0A6G0TW89"/>
<feature type="domain" description="HAT C-terminal dimerisation" evidence="1">
    <location>
        <begin position="700"/>
        <end position="779"/>
    </location>
</feature>
<dbReference type="SUPFAM" id="SSF53098">
    <property type="entry name" value="Ribonuclease H-like"/>
    <property type="match status" value="1"/>
</dbReference>
<evidence type="ECO:0000313" key="4">
    <source>
        <dbReference type="Proteomes" id="UP000475862"/>
    </source>
</evidence>
<accession>A0A6G0TW89</accession>
<dbReference type="OrthoDB" id="6605210at2759"/>
<evidence type="ECO:0000259" key="1">
    <source>
        <dbReference type="Pfam" id="PF05699"/>
    </source>
</evidence>
<dbReference type="InterPro" id="IPR052958">
    <property type="entry name" value="IFN-induced_PKR_regulator"/>
</dbReference>
<dbReference type="InterPro" id="IPR025398">
    <property type="entry name" value="DUF4371"/>
</dbReference>
<organism evidence="3 4">
    <name type="scientific">Aphis glycines</name>
    <name type="common">Soybean aphid</name>
    <dbReference type="NCBI Taxonomy" id="307491"/>
    <lineage>
        <taxon>Eukaryota</taxon>
        <taxon>Metazoa</taxon>
        <taxon>Ecdysozoa</taxon>
        <taxon>Arthropoda</taxon>
        <taxon>Hexapoda</taxon>
        <taxon>Insecta</taxon>
        <taxon>Pterygota</taxon>
        <taxon>Neoptera</taxon>
        <taxon>Paraneoptera</taxon>
        <taxon>Hemiptera</taxon>
        <taxon>Sternorrhyncha</taxon>
        <taxon>Aphidomorpha</taxon>
        <taxon>Aphidoidea</taxon>
        <taxon>Aphididae</taxon>
        <taxon>Aphidini</taxon>
        <taxon>Aphis</taxon>
        <taxon>Aphis</taxon>
    </lineage>
</organism>
<reference evidence="3 4" key="1">
    <citation type="submission" date="2019-08" db="EMBL/GenBank/DDBJ databases">
        <title>The genome of the soybean aphid Biotype 1, its phylome, world population structure and adaptation to the North American continent.</title>
        <authorList>
            <person name="Giordano R."/>
            <person name="Donthu R.K."/>
            <person name="Hernandez A.G."/>
            <person name="Wright C.L."/>
            <person name="Zimin A.V."/>
        </authorList>
    </citation>
    <scope>NUCLEOTIDE SEQUENCE [LARGE SCALE GENOMIC DNA]</scope>
    <source>
        <tissue evidence="3">Whole aphids</tissue>
    </source>
</reference>
<dbReference type="Proteomes" id="UP000475862">
    <property type="component" value="Unassembled WGS sequence"/>
</dbReference>
<dbReference type="InterPro" id="IPR012337">
    <property type="entry name" value="RNaseH-like_sf"/>
</dbReference>
<evidence type="ECO:0000259" key="2">
    <source>
        <dbReference type="Pfam" id="PF14291"/>
    </source>
</evidence>
<protein>
    <recommendedName>
        <fullName evidence="5">TTF-type domain-containing protein</fullName>
    </recommendedName>
</protein>
<sequence>MAKRQNTMMNFFIKKPKLNLLENEIKDTPQPHTSSSCLKFNGEKSNSNVNKDPLHTSCSYSESISVTSTLNLNIYDIGQYLNQTVSNELKYKLLVNKWTPDETYKFPIIGKRNLKFQFNWFNKRFSWLAYTTIGDQGAMCTFCVLFARDIGGKGNHQQLGMLVNKPFNNWKKAIETFSHHSTTQFHKNSVIFGENFINTYTKVQPDIRQQLDSARALQISENRKKLVPIIQTIILCGRQELALRGRNDSGPIDLNAVEPDHNDGNFRALLRMRISCEDKHLINHIENQSLNAMYISPKIQNNFITICGKIIQDNLVCKINAAKSFSVLVDETTDVSRIEQLTLCIKYLDSAETTDTINYVLREDFLLFVPVHSTTGQNLASIIINSLKALGINDKYMVGQGYDGAASMSGNFKGVQTVIRESHPAALYVHCSAHTLNLAIAHSCNVQYIRNCIGTIKAIGNFIKSSAMRTNILKTKIKNIVPNTKWTKLISMCDTRWVENHNGIQRFVEIFQPIVETLEELQLVQDINTSSKALQFYRAIITSEIILSMVISNTLFSMTLPLCKNLQSVSCDLVEAVQHIETILNELIHLRENIDSTFDDIFEKSEFLLKSIDDAENIKIPRIIARQKNRVNINTDCPKTYFRIAIAIPFFDDFIRQLKERFTNHKKIISSLYFLLPNKCINSELEASDLNELILWKRKWCDKPIVERSSEILETLSNCNQTFFPNISFLLKVLATLPVTTATPERTFSTLKRIKNYLRNATGEDRLTGLVLLSVHRNIVVDPEEVINRFSNEKQRNIEFVI</sequence>
<comment type="caution">
    <text evidence="3">The sequence shown here is derived from an EMBL/GenBank/DDBJ whole genome shotgun (WGS) entry which is preliminary data.</text>
</comment>
<feature type="domain" description="DUF4371" evidence="2">
    <location>
        <begin position="183"/>
        <end position="414"/>
    </location>
</feature>
<dbReference type="PANTHER" id="PTHR46289:SF14">
    <property type="entry name" value="DUF4371 DOMAIN-CONTAINING PROTEIN"/>
    <property type="match status" value="1"/>
</dbReference>
<evidence type="ECO:0008006" key="5">
    <source>
        <dbReference type="Google" id="ProtNLM"/>
    </source>
</evidence>
<dbReference type="Pfam" id="PF14291">
    <property type="entry name" value="DUF4371"/>
    <property type="match status" value="1"/>
</dbReference>
<dbReference type="PANTHER" id="PTHR46289">
    <property type="entry name" value="52 KDA REPRESSOR OF THE INHIBITOR OF THE PROTEIN KINASE-LIKE PROTEIN-RELATED"/>
    <property type="match status" value="1"/>
</dbReference>
<name>A0A6G0TW89_APHGL</name>
<dbReference type="EMBL" id="VYZN01000014">
    <property type="protein sequence ID" value="KAE9539566.1"/>
    <property type="molecule type" value="Genomic_DNA"/>
</dbReference>
<evidence type="ECO:0000313" key="3">
    <source>
        <dbReference type="EMBL" id="KAE9539566.1"/>
    </source>
</evidence>
<gene>
    <name evidence="3" type="ORF">AGLY_004818</name>
</gene>
<dbReference type="GO" id="GO:0046983">
    <property type="term" value="F:protein dimerization activity"/>
    <property type="evidence" value="ECO:0007669"/>
    <property type="project" value="InterPro"/>
</dbReference>
<proteinExistence type="predicted"/>